<evidence type="ECO:0000259" key="1">
    <source>
        <dbReference type="Pfam" id="PF00155"/>
    </source>
</evidence>
<dbReference type="CDD" id="cd00609">
    <property type="entry name" value="AAT_like"/>
    <property type="match status" value="1"/>
</dbReference>
<organism evidence="2 3">
    <name type="scientific">Phenylobacterium koreense</name>
    <dbReference type="NCBI Taxonomy" id="266125"/>
    <lineage>
        <taxon>Bacteria</taxon>
        <taxon>Pseudomonadati</taxon>
        <taxon>Pseudomonadota</taxon>
        <taxon>Alphaproteobacteria</taxon>
        <taxon>Caulobacterales</taxon>
        <taxon>Caulobacteraceae</taxon>
        <taxon>Phenylobacterium</taxon>
    </lineage>
</organism>
<proteinExistence type="predicted"/>
<reference evidence="2 3" key="1">
    <citation type="submission" date="2024-06" db="EMBL/GenBank/DDBJ databases">
        <title>Genomic Encyclopedia of Type Strains, Phase IV (KMG-IV): sequencing the most valuable type-strain genomes for metagenomic binning, comparative biology and taxonomic classification.</title>
        <authorList>
            <person name="Goeker M."/>
        </authorList>
    </citation>
    <scope>NUCLEOTIDE SEQUENCE [LARGE SCALE GENOMIC DNA]</scope>
    <source>
        <strain evidence="2 3">DSM 17809</strain>
    </source>
</reference>
<name>A0ABV2EDZ3_9CAUL</name>
<evidence type="ECO:0000313" key="2">
    <source>
        <dbReference type="EMBL" id="MET3525240.1"/>
    </source>
</evidence>
<evidence type="ECO:0000313" key="3">
    <source>
        <dbReference type="Proteomes" id="UP001549110"/>
    </source>
</evidence>
<dbReference type="EMBL" id="JBEPLU010000001">
    <property type="protein sequence ID" value="MET3525240.1"/>
    <property type="molecule type" value="Genomic_DNA"/>
</dbReference>
<dbReference type="SUPFAM" id="SSF53383">
    <property type="entry name" value="PLP-dependent transferases"/>
    <property type="match status" value="1"/>
</dbReference>
<dbReference type="PANTHER" id="PTHR43510">
    <property type="entry name" value="AMINOTRANSFERASE FUNCTION, HYPOTHETICAL (EUROFUNG)"/>
    <property type="match status" value="1"/>
</dbReference>
<dbReference type="Pfam" id="PF00155">
    <property type="entry name" value="Aminotran_1_2"/>
    <property type="match status" value="1"/>
</dbReference>
<dbReference type="GO" id="GO:0016853">
    <property type="term" value="F:isomerase activity"/>
    <property type="evidence" value="ECO:0007669"/>
    <property type="project" value="UniProtKB-KW"/>
</dbReference>
<keyword evidence="2" id="KW-0032">Aminotransferase</keyword>
<dbReference type="InterPro" id="IPR004839">
    <property type="entry name" value="Aminotransferase_I/II_large"/>
</dbReference>
<keyword evidence="3" id="KW-1185">Reference proteome</keyword>
<dbReference type="InterPro" id="IPR015424">
    <property type="entry name" value="PyrdxlP-dep_Trfase"/>
</dbReference>
<keyword evidence="2" id="KW-0413">Isomerase</keyword>
<dbReference type="Proteomes" id="UP001549110">
    <property type="component" value="Unassembled WGS sequence"/>
</dbReference>
<sequence>MSKASKSPETAGAHIPSADDYADWVKAMMRAVATTRDAAVLYDSTIKEPTELLARVVREAFGEQITDRYESVFVNGNRFVAAAVAQRYGVQRENVVSTTGATSAMAMAIRAYVEPGDHVIVETPCFDLLPSLAAAAGASVSYVPRRAPDFQIEPVELAALVGPRTRLVLLTHLHNPSGAALSDEAVLALLAALPENVRIVIDEVYGDFAGPAPAKATLSPRIISVGSLTKAQGLFALKCGWAIASAEDARAILAASDQGDWGVSKLSHAVAARVLENIEPFDGHWKALLAATRPVAERHARQMIAEGLLEGEPPPYGCMYFPKVVGVSDTRALTDWLWSEHHLVVAPGEFFGTPGHVRLGFGRDAAELDDGLGRLAAALRLYRKR</sequence>
<accession>A0ABV2EDZ3</accession>
<protein>
    <submittedName>
        <fullName evidence="2">Aspartate/methionine/tyrosine aminotransferase</fullName>
    </submittedName>
</protein>
<dbReference type="RefSeq" id="WP_331932918.1">
    <property type="nucleotide sequence ID" value="NZ_JBEPLU010000001.1"/>
</dbReference>
<dbReference type="InterPro" id="IPR015422">
    <property type="entry name" value="PyrdxlP-dep_Trfase_small"/>
</dbReference>
<feature type="domain" description="Aminotransferase class I/classII large" evidence="1">
    <location>
        <begin position="75"/>
        <end position="375"/>
    </location>
</feature>
<dbReference type="GO" id="GO:0008483">
    <property type="term" value="F:transaminase activity"/>
    <property type="evidence" value="ECO:0007669"/>
    <property type="project" value="UniProtKB-KW"/>
</dbReference>
<dbReference type="Gene3D" id="3.90.1150.10">
    <property type="entry name" value="Aspartate Aminotransferase, domain 1"/>
    <property type="match status" value="1"/>
</dbReference>
<comment type="caution">
    <text evidence="2">The sequence shown here is derived from an EMBL/GenBank/DDBJ whole genome shotgun (WGS) entry which is preliminary data.</text>
</comment>
<gene>
    <name evidence="2" type="ORF">ABID41_000335</name>
</gene>
<dbReference type="Gene3D" id="3.40.640.10">
    <property type="entry name" value="Type I PLP-dependent aspartate aminotransferase-like (Major domain)"/>
    <property type="match status" value="1"/>
</dbReference>
<dbReference type="PANTHER" id="PTHR43510:SF1">
    <property type="entry name" value="AMINOTRANSFERASE FUNCTION, HYPOTHETICAL (EUROFUNG)"/>
    <property type="match status" value="1"/>
</dbReference>
<dbReference type="InterPro" id="IPR015421">
    <property type="entry name" value="PyrdxlP-dep_Trfase_major"/>
</dbReference>
<keyword evidence="2" id="KW-0808">Transferase</keyword>